<evidence type="ECO:0000256" key="5">
    <source>
        <dbReference type="ARBA" id="ARBA00022692"/>
    </source>
</evidence>
<dbReference type="GO" id="GO:0005304">
    <property type="term" value="F:L-valine transmembrane transporter activity"/>
    <property type="evidence" value="ECO:0007669"/>
    <property type="project" value="TreeGrafter"/>
</dbReference>
<feature type="transmembrane region" description="Helical" evidence="9">
    <location>
        <begin position="264"/>
        <end position="286"/>
    </location>
</feature>
<evidence type="ECO:0000256" key="9">
    <source>
        <dbReference type="RuleBase" id="RU362122"/>
    </source>
</evidence>
<sequence>MVNRNFLKASLRAIVDPNTQRSADFMLNRIQKRNLTKRDYVTLSSMIFALFFGAGNLIFPLHLGQLAGSHWGMAAVGFLVTAVLLPLLSVLAVCVTKSKGVYDIGRPLGATFAVVFMVLIHFTIGPFFGTPRTATVSFTVGLAPFFPAKYQSLALLLFSAAFFGLAYYLSVEQSKIMARVGKLLNPLFLLLLVVIFAVAFSSPLAHAGSTTATAAYQSAGFTNGFLQGYNTMDALAGLALGVTIVTAVNFMGQTDPNKAAWVTARAGFFSMAFEGLIYVLLILLGAQSLGRFKLSDNGGVAFDQIVNHYMGTVGQAVLAVLIVTTCLTTAIGLVAAFAQDFHKHFGFLSYKAWLRITCLASFLTANVGLNQIIAWSTPVLMFLYPLAMALIFLSILSPLFHKSRVVYVWVVVFTVVPAVFDMVAAFPAVVSQSAFGQAMAHVQSYLPLASSGMDWLVPALVGAVFGTVHYLVTRQNQASMGMELPVKH</sequence>
<dbReference type="GO" id="GO:0015820">
    <property type="term" value="P:L-leucine transport"/>
    <property type="evidence" value="ECO:0007669"/>
    <property type="project" value="TreeGrafter"/>
</dbReference>
<keyword evidence="4" id="KW-1003">Cell membrane</keyword>
<evidence type="ECO:0000256" key="6">
    <source>
        <dbReference type="ARBA" id="ARBA00022970"/>
    </source>
</evidence>
<name>A0A837R954_LACPE</name>
<protein>
    <recommendedName>
        <fullName evidence="9">Branched-chain amino acid transport system carrier protein</fullName>
    </recommendedName>
</protein>
<gene>
    <name evidence="10" type="ORF">FD24_GL001083</name>
</gene>
<feature type="transmembrane region" description="Helical" evidence="9">
    <location>
        <begin position="40"/>
        <end position="59"/>
    </location>
</feature>
<feature type="transmembrane region" description="Helical" evidence="9">
    <location>
        <begin position="234"/>
        <end position="252"/>
    </location>
</feature>
<dbReference type="GO" id="GO:0015190">
    <property type="term" value="F:L-leucine transmembrane transporter activity"/>
    <property type="evidence" value="ECO:0007669"/>
    <property type="project" value="TreeGrafter"/>
</dbReference>
<comment type="subcellular location">
    <subcellularLocation>
        <location evidence="1 9">Cell membrane</location>
        <topology evidence="1 9">Multi-pass membrane protein</topology>
    </subcellularLocation>
</comment>
<comment type="caution">
    <text evidence="10">The sequence shown here is derived from an EMBL/GenBank/DDBJ whole genome shotgun (WGS) entry which is preliminary data.</text>
</comment>
<keyword evidence="7 9" id="KW-1133">Transmembrane helix</keyword>
<keyword evidence="5 9" id="KW-0812">Transmembrane</keyword>
<feature type="transmembrane region" description="Helical" evidence="9">
    <location>
        <begin position="455"/>
        <end position="472"/>
    </location>
</feature>
<feature type="transmembrane region" description="Helical" evidence="9">
    <location>
        <begin position="71"/>
        <end position="96"/>
    </location>
</feature>
<keyword evidence="6 9" id="KW-0029">Amino-acid transport</keyword>
<dbReference type="GO" id="GO:0015188">
    <property type="term" value="F:L-isoleucine transmembrane transporter activity"/>
    <property type="evidence" value="ECO:0007669"/>
    <property type="project" value="TreeGrafter"/>
</dbReference>
<feature type="transmembrane region" description="Helical" evidence="9">
    <location>
        <begin position="150"/>
        <end position="171"/>
    </location>
</feature>
<evidence type="ECO:0000256" key="7">
    <source>
        <dbReference type="ARBA" id="ARBA00022989"/>
    </source>
</evidence>
<dbReference type="EMBL" id="AZCU01000016">
    <property type="protein sequence ID" value="KRK23400.1"/>
    <property type="molecule type" value="Genomic_DNA"/>
</dbReference>
<dbReference type="GO" id="GO:0005886">
    <property type="term" value="C:plasma membrane"/>
    <property type="evidence" value="ECO:0007669"/>
    <property type="project" value="UniProtKB-SubCell"/>
</dbReference>
<evidence type="ECO:0000256" key="4">
    <source>
        <dbReference type="ARBA" id="ARBA00022475"/>
    </source>
</evidence>
<keyword evidence="8 9" id="KW-0472">Membrane</keyword>
<evidence type="ECO:0000256" key="1">
    <source>
        <dbReference type="ARBA" id="ARBA00004651"/>
    </source>
</evidence>
<feature type="transmembrane region" description="Helical" evidence="9">
    <location>
        <begin position="407"/>
        <end position="435"/>
    </location>
</feature>
<reference evidence="10 11" key="1">
    <citation type="journal article" date="2015" name="Genome Announc.">
        <title>Expanding the biotechnology potential of lactobacilli through comparative genomics of 213 strains and associated genera.</title>
        <authorList>
            <person name="Sun Z."/>
            <person name="Harris H.M."/>
            <person name="McCann A."/>
            <person name="Guo C."/>
            <person name="Argimon S."/>
            <person name="Zhang W."/>
            <person name="Yang X."/>
            <person name="Jeffery I.B."/>
            <person name="Cooney J.C."/>
            <person name="Kagawa T.F."/>
            <person name="Liu W."/>
            <person name="Song Y."/>
            <person name="Salvetti E."/>
            <person name="Wrobel A."/>
            <person name="Rasinkangas P."/>
            <person name="Parkhill J."/>
            <person name="Rea M.C."/>
            <person name="O'Sullivan O."/>
            <person name="Ritari J."/>
            <person name="Douillard F.P."/>
            <person name="Paul Ross R."/>
            <person name="Yang R."/>
            <person name="Briner A.E."/>
            <person name="Felis G.E."/>
            <person name="de Vos W.M."/>
            <person name="Barrangou R."/>
            <person name="Klaenhammer T.R."/>
            <person name="Caufield P.W."/>
            <person name="Cui Y."/>
            <person name="Zhang H."/>
            <person name="O'Toole P.W."/>
        </authorList>
    </citation>
    <scope>NUCLEOTIDE SEQUENCE [LARGE SCALE GENOMIC DNA]</scope>
    <source>
        <strain evidence="10 11">DSM 20314</strain>
    </source>
</reference>
<dbReference type="PANTHER" id="PTHR30588:SF0">
    <property type="entry name" value="BRANCHED-CHAIN AMINO ACID PERMEASE BRNQ"/>
    <property type="match status" value="1"/>
</dbReference>
<dbReference type="Gene3D" id="1.20.1740.10">
    <property type="entry name" value="Amino acid/polyamine transporter I"/>
    <property type="match status" value="1"/>
</dbReference>
<evidence type="ECO:0000256" key="8">
    <source>
        <dbReference type="ARBA" id="ARBA00023136"/>
    </source>
</evidence>
<dbReference type="PANTHER" id="PTHR30588">
    <property type="entry name" value="BRANCHED-CHAIN AMINO ACID TRANSPORT SYSTEM 2 CARRIER PROTEIN"/>
    <property type="match status" value="1"/>
</dbReference>
<accession>A0A837R954</accession>
<dbReference type="InterPro" id="IPR004685">
    <property type="entry name" value="Brnchd-chn_aa_trnsp_Livcs"/>
</dbReference>
<proteinExistence type="inferred from homology"/>
<feature type="transmembrane region" description="Helical" evidence="9">
    <location>
        <begin position="108"/>
        <end position="130"/>
    </location>
</feature>
<evidence type="ECO:0000256" key="3">
    <source>
        <dbReference type="ARBA" id="ARBA00022448"/>
    </source>
</evidence>
<comment type="similarity">
    <text evidence="2 9">Belongs to the branched chain amino acid transporter family.</text>
</comment>
<evidence type="ECO:0000313" key="11">
    <source>
        <dbReference type="Proteomes" id="UP000051020"/>
    </source>
</evidence>
<feature type="transmembrane region" description="Helical" evidence="9">
    <location>
        <begin position="350"/>
        <end position="373"/>
    </location>
</feature>
<comment type="function">
    <text evidence="9">Component of the transport system for branched-chain amino acids.</text>
</comment>
<feature type="transmembrane region" description="Helical" evidence="9">
    <location>
        <begin position="316"/>
        <end position="338"/>
    </location>
</feature>
<dbReference type="GO" id="GO:0015818">
    <property type="term" value="P:isoleucine transport"/>
    <property type="evidence" value="ECO:0007669"/>
    <property type="project" value="TreeGrafter"/>
</dbReference>
<evidence type="ECO:0000313" key="10">
    <source>
        <dbReference type="EMBL" id="KRK23400.1"/>
    </source>
</evidence>
<dbReference type="Pfam" id="PF05525">
    <property type="entry name" value="Branch_AA_trans"/>
    <property type="match status" value="1"/>
</dbReference>
<keyword evidence="3 9" id="KW-0813">Transport</keyword>
<organism evidence="10 11">
    <name type="scientific">Lactiplantibacillus pentosus DSM 20314</name>
    <dbReference type="NCBI Taxonomy" id="1423791"/>
    <lineage>
        <taxon>Bacteria</taxon>
        <taxon>Bacillati</taxon>
        <taxon>Bacillota</taxon>
        <taxon>Bacilli</taxon>
        <taxon>Lactobacillales</taxon>
        <taxon>Lactobacillaceae</taxon>
        <taxon>Lactiplantibacillus</taxon>
    </lineage>
</organism>
<dbReference type="AlphaFoldDB" id="A0A837R954"/>
<feature type="transmembrane region" description="Helical" evidence="9">
    <location>
        <begin position="183"/>
        <end position="201"/>
    </location>
</feature>
<evidence type="ECO:0000256" key="2">
    <source>
        <dbReference type="ARBA" id="ARBA00008540"/>
    </source>
</evidence>
<dbReference type="Proteomes" id="UP000051020">
    <property type="component" value="Unassembled WGS sequence"/>
</dbReference>
<dbReference type="NCBIfam" id="TIGR00796">
    <property type="entry name" value="livcs"/>
    <property type="match status" value="1"/>
</dbReference>
<feature type="transmembrane region" description="Helical" evidence="9">
    <location>
        <begin position="379"/>
        <end position="400"/>
    </location>
</feature>